<evidence type="ECO:0000313" key="1">
    <source>
        <dbReference type="EMBL" id="KAK8584273.1"/>
    </source>
</evidence>
<gene>
    <name evidence="1" type="ORF">V6N12_068519</name>
</gene>
<dbReference type="EMBL" id="JBBPBM010000005">
    <property type="protein sequence ID" value="KAK8584273.1"/>
    <property type="molecule type" value="Genomic_DNA"/>
</dbReference>
<accession>A0ABR2FQD4</accession>
<comment type="caution">
    <text evidence="1">The sequence shown here is derived from an EMBL/GenBank/DDBJ whole genome shotgun (WGS) entry which is preliminary data.</text>
</comment>
<protein>
    <submittedName>
        <fullName evidence="1">Uncharacterized protein</fullName>
    </submittedName>
</protein>
<keyword evidence="2" id="KW-1185">Reference proteome</keyword>
<sequence length="72" mass="7743">MVSEERFAAVHRQITSTPKYVTSHRLSHLQTTGILQEGLQLRGITGVVGLKLKEGIDGGLDCDVKGGCGFCE</sequence>
<organism evidence="1 2">
    <name type="scientific">Hibiscus sabdariffa</name>
    <name type="common">roselle</name>
    <dbReference type="NCBI Taxonomy" id="183260"/>
    <lineage>
        <taxon>Eukaryota</taxon>
        <taxon>Viridiplantae</taxon>
        <taxon>Streptophyta</taxon>
        <taxon>Embryophyta</taxon>
        <taxon>Tracheophyta</taxon>
        <taxon>Spermatophyta</taxon>
        <taxon>Magnoliopsida</taxon>
        <taxon>eudicotyledons</taxon>
        <taxon>Gunneridae</taxon>
        <taxon>Pentapetalae</taxon>
        <taxon>rosids</taxon>
        <taxon>malvids</taxon>
        <taxon>Malvales</taxon>
        <taxon>Malvaceae</taxon>
        <taxon>Malvoideae</taxon>
        <taxon>Hibiscus</taxon>
    </lineage>
</organism>
<proteinExistence type="predicted"/>
<reference evidence="1 2" key="1">
    <citation type="journal article" date="2024" name="G3 (Bethesda)">
        <title>Genome assembly of Hibiscus sabdariffa L. provides insights into metabolisms of medicinal natural products.</title>
        <authorList>
            <person name="Kim T."/>
        </authorList>
    </citation>
    <scope>NUCLEOTIDE SEQUENCE [LARGE SCALE GENOMIC DNA]</scope>
    <source>
        <strain evidence="1">TK-2024</strain>
        <tissue evidence="1">Old leaves</tissue>
    </source>
</reference>
<name>A0ABR2FQD4_9ROSI</name>
<dbReference type="Proteomes" id="UP001472677">
    <property type="component" value="Unassembled WGS sequence"/>
</dbReference>
<evidence type="ECO:0000313" key="2">
    <source>
        <dbReference type="Proteomes" id="UP001472677"/>
    </source>
</evidence>